<gene>
    <name evidence="3" type="ORF">NZ698_18385</name>
</gene>
<proteinExistence type="predicted"/>
<dbReference type="RefSeq" id="WP_263004707.1">
    <property type="nucleotide sequence ID" value="NZ_JAOTEM010000006.1"/>
</dbReference>
<reference evidence="4" key="1">
    <citation type="submission" date="2023-07" db="EMBL/GenBank/DDBJ databases">
        <title>Chryseobacterium sp. strain PBS4-4 Genome sequencing and assembly.</title>
        <authorList>
            <person name="Jung Y."/>
        </authorList>
    </citation>
    <scope>NUCLEOTIDE SEQUENCE [LARGE SCALE GENOMIC DNA]</scope>
    <source>
        <strain evidence="4">PBS4-4</strain>
    </source>
</reference>
<accession>A0ABT2WAB5</accession>
<dbReference type="EMBL" id="JAOTEM010000006">
    <property type="protein sequence ID" value="MCU7619152.1"/>
    <property type="molecule type" value="Genomic_DNA"/>
</dbReference>
<evidence type="ECO:0000313" key="3">
    <source>
        <dbReference type="EMBL" id="MCU7619152.1"/>
    </source>
</evidence>
<feature type="transmembrane region" description="Helical" evidence="2">
    <location>
        <begin position="28"/>
        <end position="45"/>
    </location>
</feature>
<keyword evidence="4" id="KW-1185">Reference proteome</keyword>
<sequence length="53" mass="5855">MLFKAEELPQPGGVGGNGYGRPASPIDTYVYILAIAAILMIFYFAKKYKTQKI</sequence>
<name>A0ABT2WAB5_9FLAO</name>
<evidence type="ECO:0000256" key="1">
    <source>
        <dbReference type="SAM" id="MobiDB-lite"/>
    </source>
</evidence>
<comment type="caution">
    <text evidence="3">The sequence shown here is derived from an EMBL/GenBank/DDBJ whole genome shotgun (WGS) entry which is preliminary data.</text>
</comment>
<keyword evidence="2" id="KW-0812">Transmembrane</keyword>
<evidence type="ECO:0000313" key="4">
    <source>
        <dbReference type="Proteomes" id="UP001208649"/>
    </source>
</evidence>
<feature type="region of interest" description="Disordered" evidence="1">
    <location>
        <begin position="1"/>
        <end position="21"/>
    </location>
</feature>
<keyword evidence="2" id="KW-1133">Transmembrane helix</keyword>
<dbReference type="Proteomes" id="UP001208649">
    <property type="component" value="Unassembled WGS sequence"/>
</dbReference>
<organism evidence="3 4">
    <name type="scientific">Chryseobacterium edaphi</name>
    <dbReference type="NCBI Taxonomy" id="2976532"/>
    <lineage>
        <taxon>Bacteria</taxon>
        <taxon>Pseudomonadati</taxon>
        <taxon>Bacteroidota</taxon>
        <taxon>Flavobacteriia</taxon>
        <taxon>Flavobacteriales</taxon>
        <taxon>Weeksellaceae</taxon>
        <taxon>Chryseobacterium group</taxon>
        <taxon>Chryseobacterium</taxon>
    </lineage>
</organism>
<keyword evidence="2" id="KW-0472">Membrane</keyword>
<protein>
    <recommendedName>
        <fullName evidence="5">Signal peptidase</fullName>
    </recommendedName>
</protein>
<evidence type="ECO:0000256" key="2">
    <source>
        <dbReference type="SAM" id="Phobius"/>
    </source>
</evidence>
<evidence type="ECO:0008006" key="5">
    <source>
        <dbReference type="Google" id="ProtNLM"/>
    </source>
</evidence>